<dbReference type="EMBL" id="JBJJXE010000018">
    <property type="protein sequence ID" value="MFL1733043.1"/>
    <property type="molecule type" value="Genomic_DNA"/>
</dbReference>
<evidence type="ECO:0000313" key="1">
    <source>
        <dbReference type="EMBL" id="MFL1733043.1"/>
    </source>
</evidence>
<sequence length="83" mass="8442">MGSSTYIDANIATGTLTPGTSTKSVAIAGAAVPILGVKFNGTFHDNGAIAIQPAIAVGAEVGVAVPICENKTSEYCSKKWRCK</sequence>
<name>A0ABW8U8P6_9GAMM</name>
<evidence type="ECO:0000313" key="2">
    <source>
        <dbReference type="Proteomes" id="UP001624684"/>
    </source>
</evidence>
<comment type="caution">
    <text evidence="1">The sequence shown here is derived from an EMBL/GenBank/DDBJ whole genome shotgun (WGS) entry which is preliminary data.</text>
</comment>
<proteinExistence type="predicted"/>
<protein>
    <submittedName>
        <fullName evidence="1">Uncharacterized protein</fullName>
    </submittedName>
</protein>
<reference evidence="1 2" key="1">
    <citation type="submission" date="2024-11" db="EMBL/GenBank/DDBJ databases">
        <title>First Report of Moraxella oculi in Brazil in an Infectious Bovine Keratoconjunctivitis Outbreak.</title>
        <authorList>
            <person name="Carvalho C.V."/>
            <person name="Domingues R."/>
            <person name="Coutinho C."/>
            <person name="Honorio N.T.B.S."/>
            <person name="Faza D.R.L.R."/>
            <person name="Carvalho W.A."/>
            <person name="Machado A.B.F."/>
            <person name="Martins M.F."/>
            <person name="Gaspar E.B."/>
        </authorList>
    </citation>
    <scope>NUCLEOTIDE SEQUENCE [LARGE SCALE GENOMIC DNA]</scope>
    <source>
        <strain evidence="1 2">2117LE</strain>
    </source>
</reference>
<organism evidence="1 2">
    <name type="scientific">Moraxella oculi</name>
    <dbReference type="NCBI Taxonomy" id="2940516"/>
    <lineage>
        <taxon>Bacteria</taxon>
        <taxon>Pseudomonadati</taxon>
        <taxon>Pseudomonadota</taxon>
        <taxon>Gammaproteobacteria</taxon>
        <taxon>Moraxellales</taxon>
        <taxon>Moraxellaceae</taxon>
        <taxon>Moraxella</taxon>
    </lineage>
</organism>
<accession>A0ABW8U8P6</accession>
<dbReference type="RefSeq" id="WP_407069542.1">
    <property type="nucleotide sequence ID" value="NZ_JBJJXE010000018.1"/>
</dbReference>
<dbReference type="Proteomes" id="UP001624684">
    <property type="component" value="Unassembled WGS sequence"/>
</dbReference>
<keyword evidence="2" id="KW-1185">Reference proteome</keyword>
<gene>
    <name evidence="1" type="ORF">ACJHVH_08625</name>
</gene>